<feature type="non-terminal residue" evidence="7">
    <location>
        <position position="484"/>
    </location>
</feature>
<comment type="catalytic activity">
    <reaction evidence="1">
        <text>a beta-D-glucosyl-(1&lt;-&gt;1')-N-acylsphing-4-enine + H2O = an N-acylsphing-4-enine + D-glucose</text>
        <dbReference type="Rhea" id="RHEA:13269"/>
        <dbReference type="ChEBI" id="CHEBI:4167"/>
        <dbReference type="ChEBI" id="CHEBI:15377"/>
        <dbReference type="ChEBI" id="CHEBI:22801"/>
        <dbReference type="ChEBI" id="CHEBI:52639"/>
        <dbReference type="EC" id="3.2.1.45"/>
    </reaction>
    <physiologicalReaction direction="left-to-right" evidence="1">
        <dbReference type="Rhea" id="RHEA:13270"/>
    </physiologicalReaction>
</comment>
<evidence type="ECO:0000256" key="4">
    <source>
        <dbReference type="ARBA" id="ARBA00022729"/>
    </source>
</evidence>
<dbReference type="PANTHER" id="PTHR11069:SF23">
    <property type="entry name" value="LYSOSOMAL ACID GLUCOSYLCERAMIDASE"/>
    <property type="match status" value="1"/>
</dbReference>
<proteinExistence type="inferred from homology"/>
<dbReference type="AlphaFoldDB" id="A0A8J1Y2L2"/>
<dbReference type="PRINTS" id="PR00843">
    <property type="entry name" value="GLHYDRLASE30"/>
</dbReference>
<keyword evidence="8" id="KW-1185">Reference proteome</keyword>
<evidence type="ECO:0000256" key="6">
    <source>
        <dbReference type="RuleBase" id="RU361188"/>
    </source>
</evidence>
<keyword evidence="6" id="KW-0326">Glycosidase</keyword>
<dbReference type="Pfam" id="PF02055">
    <property type="entry name" value="Glyco_hydro_30"/>
    <property type="match status" value="1"/>
</dbReference>
<keyword evidence="6" id="KW-0746">Sphingolipid metabolism</keyword>
<reference evidence="7" key="1">
    <citation type="submission" date="2022-03" db="EMBL/GenBank/DDBJ databases">
        <authorList>
            <person name="Martin C."/>
        </authorList>
    </citation>
    <scope>NUCLEOTIDE SEQUENCE</scope>
</reference>
<dbReference type="GO" id="GO:0006680">
    <property type="term" value="P:glucosylceramide catabolic process"/>
    <property type="evidence" value="ECO:0007669"/>
    <property type="project" value="TreeGrafter"/>
</dbReference>
<dbReference type="SUPFAM" id="SSF51445">
    <property type="entry name" value="(Trans)glycosidases"/>
    <property type="match status" value="1"/>
</dbReference>
<protein>
    <recommendedName>
        <fullName evidence="3 6">Glucosylceramidase</fullName>
        <ecNumber evidence="3 6">3.2.1.45</ecNumber>
    </recommendedName>
</protein>
<dbReference type="Pfam" id="PF17189">
    <property type="entry name" value="Glyco_hydro_30C"/>
    <property type="match status" value="1"/>
</dbReference>
<organism evidence="7 8">
    <name type="scientific">Owenia fusiformis</name>
    <name type="common">Polychaete worm</name>
    <dbReference type="NCBI Taxonomy" id="6347"/>
    <lineage>
        <taxon>Eukaryota</taxon>
        <taxon>Metazoa</taxon>
        <taxon>Spiralia</taxon>
        <taxon>Lophotrochozoa</taxon>
        <taxon>Annelida</taxon>
        <taxon>Polychaeta</taxon>
        <taxon>Sedentaria</taxon>
        <taxon>Canalipalpata</taxon>
        <taxon>Sabellida</taxon>
        <taxon>Oweniida</taxon>
        <taxon>Oweniidae</taxon>
        <taxon>Owenia</taxon>
    </lineage>
</organism>
<dbReference type="PANTHER" id="PTHR11069">
    <property type="entry name" value="GLUCOSYLCERAMIDASE"/>
    <property type="match status" value="1"/>
</dbReference>
<comment type="similarity">
    <text evidence="2 6">Belongs to the glycosyl hydrolase 30 family.</text>
</comment>
<dbReference type="Gene3D" id="3.20.20.80">
    <property type="entry name" value="Glycosidases"/>
    <property type="match status" value="1"/>
</dbReference>
<dbReference type="OrthoDB" id="2160638at2759"/>
<evidence type="ECO:0000256" key="3">
    <source>
        <dbReference type="ARBA" id="ARBA00012658"/>
    </source>
</evidence>
<dbReference type="Gene3D" id="2.60.40.1180">
    <property type="entry name" value="Golgi alpha-mannosidase II"/>
    <property type="match status" value="1"/>
</dbReference>
<name>A0A8J1Y2L2_OWEFU</name>
<dbReference type="Proteomes" id="UP000749559">
    <property type="component" value="Unassembled WGS sequence"/>
</dbReference>
<dbReference type="InterPro" id="IPR001139">
    <property type="entry name" value="Glyco_hydro_30"/>
</dbReference>
<dbReference type="EMBL" id="CAIIXF020000004">
    <property type="protein sequence ID" value="CAH1780736.1"/>
    <property type="molecule type" value="Genomic_DNA"/>
</dbReference>
<dbReference type="InterPro" id="IPR017853">
    <property type="entry name" value="GH"/>
</dbReference>
<dbReference type="GO" id="GO:0016020">
    <property type="term" value="C:membrane"/>
    <property type="evidence" value="ECO:0007669"/>
    <property type="project" value="GOC"/>
</dbReference>
<dbReference type="SUPFAM" id="SSF51011">
    <property type="entry name" value="Glycosyl hydrolase domain"/>
    <property type="match status" value="1"/>
</dbReference>
<dbReference type="EC" id="3.2.1.45" evidence="3 6"/>
<keyword evidence="6" id="KW-0443">Lipid metabolism</keyword>
<dbReference type="GO" id="GO:0004348">
    <property type="term" value="F:glucosylceramidase activity"/>
    <property type="evidence" value="ECO:0007669"/>
    <property type="project" value="UniProtKB-EC"/>
</dbReference>
<evidence type="ECO:0000313" key="8">
    <source>
        <dbReference type="Proteomes" id="UP000749559"/>
    </source>
</evidence>
<accession>A0A8J1Y2L2</accession>
<comment type="caution">
    <text evidence="7">The sequence shown here is derived from an EMBL/GenBank/DDBJ whole genome shotgun (WGS) entry which is preliminary data.</text>
</comment>
<keyword evidence="5 6" id="KW-0378">Hydrolase</keyword>
<dbReference type="InterPro" id="IPR013780">
    <property type="entry name" value="Glyco_hydro_b"/>
</dbReference>
<evidence type="ECO:0000256" key="1">
    <source>
        <dbReference type="ARBA" id="ARBA00001013"/>
    </source>
</evidence>
<dbReference type="InterPro" id="IPR033452">
    <property type="entry name" value="GH30_C"/>
</dbReference>
<evidence type="ECO:0000313" key="7">
    <source>
        <dbReference type="EMBL" id="CAH1780736.1"/>
    </source>
</evidence>
<evidence type="ECO:0000256" key="2">
    <source>
        <dbReference type="ARBA" id="ARBA00005382"/>
    </source>
</evidence>
<keyword evidence="4" id="KW-0732">Signal</keyword>
<evidence type="ECO:0000256" key="5">
    <source>
        <dbReference type="ARBA" id="ARBA00022801"/>
    </source>
</evidence>
<dbReference type="InterPro" id="IPR033453">
    <property type="entry name" value="Glyco_hydro_30_TIM-barrel"/>
</dbReference>
<gene>
    <name evidence="7" type="ORF">OFUS_LOCUS7389</name>
</gene>
<sequence>NFSLGGIQTSSLKTGMYFRYLTFALVFGLLDGVELARPPGRFDVWLTTGDQSKKLSQGTSIDENSEPTNGFSVNINPTTRYQTMDGFGAAITNAAAYNIYSSPQRSQIINDLFGKDGIGISYIRLTMGGSDFQAVAPYTYNDMPSGGEDFALNFFSIDNDRDFIIPVLKDALAANPTLKIMATPWSAPAWMKNTRSLNGGFLRDECMSVYADYFLRFVQAYASEGITINAITVQNEPLHESQDYPTQHMWWQQQSTFVREHLGPRLSATSTKIIVYDHNWDDTAFTTGILNDQGTRAFVDGSAWHCYGGNHDSPGGVRNQFPDKNIYFTECSGGEWSPDFGNNLVWNTRLLFIGQPRVWAKTVLLWNMALDSNHGPKVGVGGCSDCRGVITVDRTSYQREVEYYLIGHFSKFVPTGSVRIDSSNFGWDDVHTVAFEAPDGAIVAVVLNPSSTNTVNFNLNLSGSTYQYNNLPPKSVVTLKMSPN</sequence>